<organism evidence="2 3">
    <name type="scientific">Globodera rostochiensis</name>
    <name type="common">Golden nematode worm</name>
    <name type="synonym">Heterodera rostochiensis</name>
    <dbReference type="NCBI Taxonomy" id="31243"/>
    <lineage>
        <taxon>Eukaryota</taxon>
        <taxon>Metazoa</taxon>
        <taxon>Ecdysozoa</taxon>
        <taxon>Nematoda</taxon>
        <taxon>Chromadorea</taxon>
        <taxon>Rhabditida</taxon>
        <taxon>Tylenchina</taxon>
        <taxon>Tylenchomorpha</taxon>
        <taxon>Tylenchoidea</taxon>
        <taxon>Heteroderidae</taxon>
        <taxon>Heteroderinae</taxon>
        <taxon>Globodera</taxon>
    </lineage>
</organism>
<name>A0A914HM18_GLORO</name>
<sequence length="218" mass="25316">MLDLYPSIALLLSLFVFSGFIWAICHSDSNECNGEKMVYTSIINDNDSIYGQKFNCSYTWLLERYKLSDKYAINEKIEVKSPAHSKFVFVTAANDKFYPTLRKLLANIKETFGCKQQIIAYDLGTVTKNKEWMNELNSVCNLQWRIFDFSQMVEGRVRDLKSYAWKIFVIAHVLMEYDTIVWLDTSIHFESNNLAKFLVPMQKGTIGTVRVPSCMNYN</sequence>
<keyword evidence="2" id="KW-1185">Reference proteome</keyword>
<dbReference type="WBParaSite" id="Gr19_v10_g1815.t1">
    <property type="protein sequence ID" value="Gr19_v10_g1815.t1"/>
    <property type="gene ID" value="Gr19_v10_g1815"/>
</dbReference>
<proteinExistence type="predicted"/>
<dbReference type="PANTHER" id="PTHR31389:SF4">
    <property type="entry name" value="LD39211P"/>
    <property type="match status" value="1"/>
</dbReference>
<keyword evidence="1" id="KW-0732">Signal</keyword>
<feature type="chain" id="PRO_5036673508" evidence="1">
    <location>
        <begin position="24"/>
        <end position="218"/>
    </location>
</feature>
<protein>
    <submittedName>
        <fullName evidence="3">Uncharacterized protein</fullName>
    </submittedName>
</protein>
<dbReference type="InterPro" id="IPR012444">
    <property type="entry name" value="DUF1647"/>
</dbReference>
<evidence type="ECO:0000256" key="1">
    <source>
        <dbReference type="SAM" id="SignalP"/>
    </source>
</evidence>
<evidence type="ECO:0000313" key="3">
    <source>
        <dbReference type="WBParaSite" id="Gr19_v10_g1815.t1"/>
    </source>
</evidence>
<evidence type="ECO:0000313" key="2">
    <source>
        <dbReference type="Proteomes" id="UP000887572"/>
    </source>
</evidence>
<feature type="signal peptide" evidence="1">
    <location>
        <begin position="1"/>
        <end position="23"/>
    </location>
</feature>
<reference evidence="3" key="1">
    <citation type="submission" date="2022-11" db="UniProtKB">
        <authorList>
            <consortium name="WormBaseParasite"/>
        </authorList>
    </citation>
    <scope>IDENTIFICATION</scope>
</reference>
<accession>A0A914HM18</accession>
<dbReference type="Proteomes" id="UP000887572">
    <property type="component" value="Unplaced"/>
</dbReference>
<dbReference type="AlphaFoldDB" id="A0A914HM18"/>
<dbReference type="PANTHER" id="PTHR31389">
    <property type="entry name" value="LD39211P"/>
    <property type="match status" value="1"/>
</dbReference>
<dbReference type="Pfam" id="PF07801">
    <property type="entry name" value="DUF1647"/>
    <property type="match status" value="1"/>
</dbReference>